<protein>
    <submittedName>
        <fullName evidence="2">Uncharacterized protein</fullName>
    </submittedName>
</protein>
<feature type="transmembrane region" description="Helical" evidence="1">
    <location>
        <begin position="7"/>
        <end position="29"/>
    </location>
</feature>
<name>A0A1F5XZY6_9BACT</name>
<dbReference type="EMBL" id="MFIQ01000018">
    <property type="protein sequence ID" value="OGF93419.1"/>
    <property type="molecule type" value="Genomic_DNA"/>
</dbReference>
<reference evidence="2 3" key="1">
    <citation type="journal article" date="2016" name="Nat. Commun.">
        <title>Thousands of microbial genomes shed light on interconnected biogeochemical processes in an aquifer system.</title>
        <authorList>
            <person name="Anantharaman K."/>
            <person name="Brown C.T."/>
            <person name="Hug L.A."/>
            <person name="Sharon I."/>
            <person name="Castelle C.J."/>
            <person name="Probst A.J."/>
            <person name="Thomas B.C."/>
            <person name="Singh A."/>
            <person name="Wilkins M.J."/>
            <person name="Karaoz U."/>
            <person name="Brodie E.L."/>
            <person name="Williams K.H."/>
            <person name="Hubbard S.S."/>
            <person name="Banfield J.F."/>
        </authorList>
    </citation>
    <scope>NUCLEOTIDE SEQUENCE [LARGE SCALE GENOMIC DNA]</scope>
</reference>
<evidence type="ECO:0000313" key="3">
    <source>
        <dbReference type="Proteomes" id="UP000178894"/>
    </source>
</evidence>
<accession>A0A1F5XZY6</accession>
<dbReference type="AlphaFoldDB" id="A0A1F5XZY6"/>
<evidence type="ECO:0000256" key="1">
    <source>
        <dbReference type="SAM" id="Phobius"/>
    </source>
</evidence>
<comment type="caution">
    <text evidence="2">The sequence shown here is derived from an EMBL/GenBank/DDBJ whole genome shotgun (WGS) entry which is preliminary data.</text>
</comment>
<keyword evidence="1" id="KW-0812">Transmembrane</keyword>
<keyword evidence="1" id="KW-1133">Transmembrane helix</keyword>
<dbReference type="Proteomes" id="UP000178894">
    <property type="component" value="Unassembled WGS sequence"/>
</dbReference>
<gene>
    <name evidence="2" type="ORF">A3G54_01605</name>
</gene>
<sequence length="71" mass="8452">MIKTLLELYAVVVFLHMTDLNPIWLWGWYREVANTHPGFFLLNFLLALCISAFFQRRDRTQEPPISRPQIC</sequence>
<proteinExistence type="predicted"/>
<keyword evidence="1" id="KW-0472">Membrane</keyword>
<evidence type="ECO:0000313" key="2">
    <source>
        <dbReference type="EMBL" id="OGF93419.1"/>
    </source>
</evidence>
<dbReference type="STRING" id="1798364.A3G54_01605"/>
<feature type="transmembrane region" description="Helical" evidence="1">
    <location>
        <begin position="35"/>
        <end position="54"/>
    </location>
</feature>
<organism evidence="2 3">
    <name type="scientific">Candidatus Giovannonibacteria bacterium RIFCSPLOWO2_12_FULL_44_15</name>
    <dbReference type="NCBI Taxonomy" id="1798364"/>
    <lineage>
        <taxon>Bacteria</taxon>
        <taxon>Candidatus Giovannoniibacteriota</taxon>
    </lineage>
</organism>